<gene>
    <name evidence="3" type="ORF">N7468_003574</name>
</gene>
<evidence type="ECO:0000313" key="4">
    <source>
        <dbReference type="Proteomes" id="UP001150941"/>
    </source>
</evidence>
<sequence>MHVFTLSLLLAASASFGATQDATITAPASLIMRRSSAGCEDPTVVDHCVTAMKAYLAKCSDSDWDCKCSGAANIANCYVNCEGNSDATSARSLSAGNCATANAYDKGVTDVPPVQVTPSNNAAELAASTGVPKGSSPGEQLASGVNPTHATTTADAKESAKPSKGAAGKVTVGGSWLAAIGLGLGTLV</sequence>
<feature type="chain" id="PRO_5040812142" description="GPI anchored serine-threonine rich protein" evidence="2">
    <location>
        <begin position="20"/>
        <end position="188"/>
    </location>
</feature>
<comment type="caution">
    <text evidence="3">The sequence shown here is derived from an EMBL/GenBank/DDBJ whole genome shotgun (WGS) entry which is preliminary data.</text>
</comment>
<name>A0A9W9P6V1_9EURO</name>
<accession>A0A9W9P6V1</accession>
<keyword evidence="2" id="KW-0732">Signal</keyword>
<reference evidence="3" key="1">
    <citation type="submission" date="2022-11" db="EMBL/GenBank/DDBJ databases">
        <authorList>
            <person name="Petersen C."/>
        </authorList>
    </citation>
    <scope>NUCLEOTIDE SEQUENCE</scope>
    <source>
        <strain evidence="3">IBT 19713</strain>
    </source>
</reference>
<reference evidence="3" key="2">
    <citation type="journal article" date="2023" name="IMA Fungus">
        <title>Comparative genomic study of the Penicillium genus elucidates a diverse pangenome and 15 lateral gene transfer events.</title>
        <authorList>
            <person name="Petersen C."/>
            <person name="Sorensen T."/>
            <person name="Nielsen M.R."/>
            <person name="Sondergaard T.E."/>
            <person name="Sorensen J.L."/>
            <person name="Fitzpatrick D.A."/>
            <person name="Frisvad J.C."/>
            <person name="Nielsen K.L."/>
        </authorList>
    </citation>
    <scope>NUCLEOTIDE SEQUENCE</scope>
    <source>
        <strain evidence="3">IBT 19713</strain>
    </source>
</reference>
<keyword evidence="4" id="KW-1185">Reference proteome</keyword>
<protein>
    <recommendedName>
        <fullName evidence="5">GPI anchored serine-threonine rich protein</fullName>
    </recommendedName>
</protein>
<evidence type="ECO:0000256" key="2">
    <source>
        <dbReference type="SAM" id="SignalP"/>
    </source>
</evidence>
<dbReference type="Proteomes" id="UP001150941">
    <property type="component" value="Unassembled WGS sequence"/>
</dbReference>
<feature type="compositionally biased region" description="Polar residues" evidence="1">
    <location>
        <begin position="143"/>
        <end position="154"/>
    </location>
</feature>
<feature type="signal peptide" evidence="2">
    <location>
        <begin position="1"/>
        <end position="19"/>
    </location>
</feature>
<organism evidence="3 4">
    <name type="scientific">Penicillium chermesinum</name>
    <dbReference type="NCBI Taxonomy" id="63820"/>
    <lineage>
        <taxon>Eukaryota</taxon>
        <taxon>Fungi</taxon>
        <taxon>Dikarya</taxon>
        <taxon>Ascomycota</taxon>
        <taxon>Pezizomycotina</taxon>
        <taxon>Eurotiomycetes</taxon>
        <taxon>Eurotiomycetidae</taxon>
        <taxon>Eurotiales</taxon>
        <taxon>Aspergillaceae</taxon>
        <taxon>Penicillium</taxon>
    </lineage>
</organism>
<dbReference type="GeneID" id="83200174"/>
<feature type="region of interest" description="Disordered" evidence="1">
    <location>
        <begin position="127"/>
        <end position="169"/>
    </location>
</feature>
<evidence type="ECO:0008006" key="5">
    <source>
        <dbReference type="Google" id="ProtNLM"/>
    </source>
</evidence>
<dbReference type="OrthoDB" id="2507140at2759"/>
<dbReference type="AlphaFoldDB" id="A0A9W9P6V1"/>
<dbReference type="RefSeq" id="XP_058331874.1">
    <property type="nucleotide sequence ID" value="XM_058472871.1"/>
</dbReference>
<dbReference type="EMBL" id="JAPQKS010000003">
    <property type="protein sequence ID" value="KAJ5238955.1"/>
    <property type="molecule type" value="Genomic_DNA"/>
</dbReference>
<proteinExistence type="predicted"/>
<evidence type="ECO:0000256" key="1">
    <source>
        <dbReference type="SAM" id="MobiDB-lite"/>
    </source>
</evidence>
<evidence type="ECO:0000313" key="3">
    <source>
        <dbReference type="EMBL" id="KAJ5238955.1"/>
    </source>
</evidence>